<dbReference type="HOGENOM" id="CLU_1009881_0_0_1"/>
<evidence type="ECO:0000313" key="3">
    <source>
        <dbReference type="Proteomes" id="UP000011087"/>
    </source>
</evidence>
<dbReference type="KEGG" id="gtt:GUITHDRAFT_118737"/>
<dbReference type="EnsemblProtists" id="EKX35081">
    <property type="protein sequence ID" value="EKX35081"/>
    <property type="gene ID" value="GUITHDRAFT_118737"/>
</dbReference>
<reference evidence="1 3" key="1">
    <citation type="journal article" date="2012" name="Nature">
        <title>Algal genomes reveal evolutionary mosaicism and the fate of nucleomorphs.</title>
        <authorList>
            <consortium name="DOE Joint Genome Institute"/>
            <person name="Curtis B.A."/>
            <person name="Tanifuji G."/>
            <person name="Burki F."/>
            <person name="Gruber A."/>
            <person name="Irimia M."/>
            <person name="Maruyama S."/>
            <person name="Arias M.C."/>
            <person name="Ball S.G."/>
            <person name="Gile G.H."/>
            <person name="Hirakawa Y."/>
            <person name="Hopkins J.F."/>
            <person name="Kuo A."/>
            <person name="Rensing S.A."/>
            <person name="Schmutz J."/>
            <person name="Symeonidi A."/>
            <person name="Elias M."/>
            <person name="Eveleigh R.J."/>
            <person name="Herman E.K."/>
            <person name="Klute M.J."/>
            <person name="Nakayama T."/>
            <person name="Obornik M."/>
            <person name="Reyes-Prieto A."/>
            <person name="Armbrust E.V."/>
            <person name="Aves S.J."/>
            <person name="Beiko R.G."/>
            <person name="Coutinho P."/>
            <person name="Dacks J.B."/>
            <person name="Durnford D.G."/>
            <person name="Fast N.M."/>
            <person name="Green B.R."/>
            <person name="Grisdale C.J."/>
            <person name="Hempel F."/>
            <person name="Henrissat B."/>
            <person name="Hoppner M.P."/>
            <person name="Ishida K."/>
            <person name="Kim E."/>
            <person name="Koreny L."/>
            <person name="Kroth P.G."/>
            <person name="Liu Y."/>
            <person name="Malik S.B."/>
            <person name="Maier U.G."/>
            <person name="McRose D."/>
            <person name="Mock T."/>
            <person name="Neilson J.A."/>
            <person name="Onodera N.T."/>
            <person name="Poole A.M."/>
            <person name="Pritham E.J."/>
            <person name="Richards T.A."/>
            <person name="Rocap G."/>
            <person name="Roy S.W."/>
            <person name="Sarai C."/>
            <person name="Schaack S."/>
            <person name="Shirato S."/>
            <person name="Slamovits C.H."/>
            <person name="Spencer D.F."/>
            <person name="Suzuki S."/>
            <person name="Worden A.Z."/>
            <person name="Zauner S."/>
            <person name="Barry K."/>
            <person name="Bell C."/>
            <person name="Bharti A.K."/>
            <person name="Crow J.A."/>
            <person name="Grimwood J."/>
            <person name="Kramer R."/>
            <person name="Lindquist E."/>
            <person name="Lucas S."/>
            <person name="Salamov A."/>
            <person name="McFadden G.I."/>
            <person name="Lane C.E."/>
            <person name="Keeling P.J."/>
            <person name="Gray M.W."/>
            <person name="Grigoriev I.V."/>
            <person name="Archibald J.M."/>
        </authorList>
    </citation>
    <scope>NUCLEOTIDE SEQUENCE</scope>
    <source>
        <strain evidence="1 3">CCMP2712</strain>
    </source>
</reference>
<dbReference type="RefSeq" id="XP_005822061.1">
    <property type="nucleotide sequence ID" value="XM_005822004.1"/>
</dbReference>
<evidence type="ECO:0000313" key="2">
    <source>
        <dbReference type="EnsemblProtists" id="EKX35081"/>
    </source>
</evidence>
<proteinExistence type="predicted"/>
<dbReference type="Proteomes" id="UP000011087">
    <property type="component" value="Unassembled WGS sequence"/>
</dbReference>
<keyword evidence="3" id="KW-1185">Reference proteome</keyword>
<protein>
    <submittedName>
        <fullName evidence="1 2">Uncharacterized protein</fullName>
    </submittedName>
</protein>
<reference evidence="2" key="3">
    <citation type="submission" date="2015-06" db="UniProtKB">
        <authorList>
            <consortium name="EnsemblProtists"/>
        </authorList>
    </citation>
    <scope>IDENTIFICATION</scope>
</reference>
<gene>
    <name evidence="1" type="ORF">GUITHDRAFT_118737</name>
</gene>
<name>L1IFP4_GUITC</name>
<sequence length="276" mass="29829">MTRGPWPCKLPTNMSLAQGEGLEMTQPRLGSPPQAQVHEASPTCVTAAATSAWDNVPRGTANCSYGSDVATKNAIASWGQGMRYGTGGGVFASIRGVHTSWQLMNETEAASVRQKACLSLGLSRPRAVDGSEEVNALVGSRLPSSISVLDTVEHGMRRINDQLSRPLDHLDKKDKGGESGRVSSSAWWVGKELPGRKVTRNSHEANVYNPHGSAFSLWSSHAIQQEARRNDFVVMATEDTEGWRCGSSYHAGDDKELPSLRHRVACGSDDNNNGEW</sequence>
<dbReference type="GeneID" id="17291809"/>
<reference evidence="3" key="2">
    <citation type="submission" date="2012-11" db="EMBL/GenBank/DDBJ databases">
        <authorList>
            <person name="Kuo A."/>
            <person name="Curtis B.A."/>
            <person name="Tanifuji G."/>
            <person name="Burki F."/>
            <person name="Gruber A."/>
            <person name="Irimia M."/>
            <person name="Maruyama S."/>
            <person name="Arias M.C."/>
            <person name="Ball S.G."/>
            <person name="Gile G.H."/>
            <person name="Hirakawa Y."/>
            <person name="Hopkins J.F."/>
            <person name="Rensing S.A."/>
            <person name="Schmutz J."/>
            <person name="Symeonidi A."/>
            <person name="Elias M."/>
            <person name="Eveleigh R.J."/>
            <person name="Herman E.K."/>
            <person name="Klute M.J."/>
            <person name="Nakayama T."/>
            <person name="Obornik M."/>
            <person name="Reyes-Prieto A."/>
            <person name="Armbrust E.V."/>
            <person name="Aves S.J."/>
            <person name="Beiko R.G."/>
            <person name="Coutinho P."/>
            <person name="Dacks J.B."/>
            <person name="Durnford D.G."/>
            <person name="Fast N.M."/>
            <person name="Green B.R."/>
            <person name="Grisdale C."/>
            <person name="Hempe F."/>
            <person name="Henrissat B."/>
            <person name="Hoppner M.P."/>
            <person name="Ishida K.-I."/>
            <person name="Kim E."/>
            <person name="Koreny L."/>
            <person name="Kroth P.G."/>
            <person name="Liu Y."/>
            <person name="Malik S.-B."/>
            <person name="Maier U.G."/>
            <person name="McRose D."/>
            <person name="Mock T."/>
            <person name="Neilson J.A."/>
            <person name="Onodera N.T."/>
            <person name="Poole A.M."/>
            <person name="Pritham E.J."/>
            <person name="Richards T.A."/>
            <person name="Rocap G."/>
            <person name="Roy S.W."/>
            <person name="Sarai C."/>
            <person name="Schaack S."/>
            <person name="Shirato S."/>
            <person name="Slamovits C.H."/>
            <person name="Spencer D.F."/>
            <person name="Suzuki S."/>
            <person name="Worden A.Z."/>
            <person name="Zauner S."/>
            <person name="Barry K."/>
            <person name="Bell C."/>
            <person name="Bharti A.K."/>
            <person name="Crow J.A."/>
            <person name="Grimwood J."/>
            <person name="Kramer R."/>
            <person name="Lindquist E."/>
            <person name="Lucas S."/>
            <person name="Salamov A."/>
            <person name="McFadden G.I."/>
            <person name="Lane C.E."/>
            <person name="Keeling P.J."/>
            <person name="Gray M.W."/>
            <person name="Grigoriev I.V."/>
            <person name="Archibald J.M."/>
        </authorList>
    </citation>
    <scope>NUCLEOTIDE SEQUENCE</scope>
    <source>
        <strain evidence="3">CCMP2712</strain>
    </source>
</reference>
<dbReference type="EMBL" id="JH993097">
    <property type="protein sequence ID" value="EKX35081.1"/>
    <property type="molecule type" value="Genomic_DNA"/>
</dbReference>
<organism evidence="1">
    <name type="scientific">Guillardia theta (strain CCMP2712)</name>
    <name type="common">Cryptophyte</name>
    <dbReference type="NCBI Taxonomy" id="905079"/>
    <lineage>
        <taxon>Eukaryota</taxon>
        <taxon>Cryptophyceae</taxon>
        <taxon>Pyrenomonadales</taxon>
        <taxon>Geminigeraceae</taxon>
        <taxon>Guillardia</taxon>
    </lineage>
</organism>
<evidence type="ECO:0000313" key="1">
    <source>
        <dbReference type="EMBL" id="EKX35081.1"/>
    </source>
</evidence>
<dbReference type="PaxDb" id="55529-EKX35081"/>
<dbReference type="AlphaFoldDB" id="L1IFP4"/>
<accession>L1IFP4</accession>